<evidence type="ECO:0000313" key="2">
    <source>
        <dbReference type="Proteomes" id="UP001189624"/>
    </source>
</evidence>
<dbReference type="EMBL" id="OY731399">
    <property type="protein sequence ID" value="CAJ1925708.1"/>
    <property type="molecule type" value="Genomic_DNA"/>
</dbReference>
<organism evidence="1 2">
    <name type="scientific">Sphenostylis stenocarpa</name>
    <dbReference type="NCBI Taxonomy" id="92480"/>
    <lineage>
        <taxon>Eukaryota</taxon>
        <taxon>Viridiplantae</taxon>
        <taxon>Streptophyta</taxon>
        <taxon>Embryophyta</taxon>
        <taxon>Tracheophyta</taxon>
        <taxon>Spermatophyta</taxon>
        <taxon>Magnoliopsida</taxon>
        <taxon>eudicotyledons</taxon>
        <taxon>Gunneridae</taxon>
        <taxon>Pentapetalae</taxon>
        <taxon>rosids</taxon>
        <taxon>fabids</taxon>
        <taxon>Fabales</taxon>
        <taxon>Fabaceae</taxon>
        <taxon>Papilionoideae</taxon>
        <taxon>50 kb inversion clade</taxon>
        <taxon>NPAAA clade</taxon>
        <taxon>indigoferoid/millettioid clade</taxon>
        <taxon>Phaseoleae</taxon>
        <taxon>Sphenostylis</taxon>
    </lineage>
</organism>
<dbReference type="AlphaFoldDB" id="A0AA86S5P9"/>
<reference evidence="1" key="1">
    <citation type="submission" date="2023-10" db="EMBL/GenBank/DDBJ databases">
        <authorList>
            <person name="Domelevo Entfellner J.-B."/>
        </authorList>
    </citation>
    <scope>NUCLEOTIDE SEQUENCE</scope>
</reference>
<keyword evidence="2" id="KW-1185">Reference proteome</keyword>
<proteinExistence type="predicted"/>
<dbReference type="Gramene" id="rna-AYBTSS11_LOCUS3922">
    <property type="protein sequence ID" value="CAJ1925708.1"/>
    <property type="gene ID" value="gene-AYBTSS11_LOCUS3922"/>
</dbReference>
<sequence length="93" mass="10764">MVVDATNNNVLSSQLSQLVKHLNENLKRHSCHRECLGSITYETSEIDRLYLLTVSVQAADFTVEVTINDRNLEWHFLVITMFETSKKYSSEEE</sequence>
<evidence type="ECO:0000313" key="1">
    <source>
        <dbReference type="EMBL" id="CAJ1925708.1"/>
    </source>
</evidence>
<protein>
    <submittedName>
        <fullName evidence="1">Uncharacterized protein</fullName>
    </submittedName>
</protein>
<dbReference type="Proteomes" id="UP001189624">
    <property type="component" value="Chromosome 2"/>
</dbReference>
<name>A0AA86S5P9_9FABA</name>
<accession>A0AA86S5P9</accession>
<gene>
    <name evidence="1" type="ORF">AYBTSS11_LOCUS3922</name>
</gene>